<dbReference type="InterPro" id="IPR012941">
    <property type="entry name" value="Phe_hydrox_C_dim_dom"/>
</dbReference>
<accession>A0A9Q8T6E2</accession>
<sequence length="638" mass="69918">MAGLMGRPRRGRQLKIDSHRSVPNKTHIFFRRRNFVTFIFLRSLDAERNDGTEIVDGDLVHPMHSKTEIFPFTYKTPTDVLIVGAGPVGLVTALGLAQQGIPTIIIERRELEVQESFGRAITLFPRTLELFEQVGVAEEIVQQGNIVRGIATFRGGKRVSAVGQQSMFTAMTGTFHDYIINIRQKSSQAIFAAKYRAVSGNEVQYQWELVDYQIDDKPQDGYNLTASLQHPQHGTRSVRCKYLVGADGVTSQVRQLAKIEMIGDETAYEWVRFDGRVKTDIPETDLGFVTINSAEYGSAFLARLDKDACRLGYVFTPTLKAKYPQGLSKEQAMEEVIKSVQPFNLEIKQKVAAAMRKDDFVFLAGDAAHTHSSGFGQGMNTGIHDAINLSWKLAGVLRGWYQTGVLDTYSEERLAVAQKVIDIDKTLAAVMSGDVPETWKGCSGKPEPSKVLGDILTSNASFNIGLGVSYGPSVLVDKATTGSLAVGHRCPDILLRAPGPSVPIRLQSIIHKNTGQWNMLIFAGRPGQQTAKVAALRETLESLNAANKYDQMVSFTTIITGTITNTWDVYDGLPSSLVLCDVDGQGHNTFGISAKSGGLVILRPDGILAGIYPIENVQEVGLLFKGFWSGSTKTLPLV</sequence>
<dbReference type="GeneID" id="73349538"/>
<dbReference type="Pfam" id="PF01494">
    <property type="entry name" value="FAD_binding_3"/>
    <property type="match status" value="1"/>
</dbReference>
<dbReference type="RefSeq" id="XP_049151674.1">
    <property type="nucleotide sequence ID" value="XM_049294528.1"/>
</dbReference>
<dbReference type="PANTHER" id="PTHR43004">
    <property type="entry name" value="TRK SYSTEM POTASSIUM UPTAKE PROTEIN"/>
    <property type="match status" value="1"/>
</dbReference>
<dbReference type="Gene3D" id="3.30.9.10">
    <property type="entry name" value="D-Amino Acid Oxidase, subunit A, domain 2"/>
    <property type="match status" value="1"/>
</dbReference>
<dbReference type="PANTHER" id="PTHR43004:SF5">
    <property type="entry name" value="FAD-BINDING DOMAIN-CONTAINING PROTEIN"/>
    <property type="match status" value="1"/>
</dbReference>
<dbReference type="EMBL" id="CP019480">
    <property type="protein sequence ID" value="UQC90073.1"/>
    <property type="molecule type" value="Genomic_DNA"/>
</dbReference>
<dbReference type="InterPro" id="IPR038220">
    <property type="entry name" value="PHOX_C_sf"/>
</dbReference>
<keyword evidence="4" id="KW-0560">Oxidoreductase</keyword>
<dbReference type="Pfam" id="PF07976">
    <property type="entry name" value="Phe_hydrox_dim"/>
    <property type="match status" value="1"/>
</dbReference>
<keyword evidence="2" id="KW-0285">Flavoprotein</keyword>
<comment type="similarity">
    <text evidence="1">Belongs to the PheA/TfdB FAD monooxygenase family.</text>
</comment>
<dbReference type="InterPro" id="IPR002938">
    <property type="entry name" value="FAD-bd"/>
</dbReference>
<reference evidence="7" key="1">
    <citation type="journal article" date="2021" name="Mol. Plant Microbe Interact.">
        <title>Complete Genome Sequence of the Plant-Pathogenic Fungus Colletotrichum lupini.</title>
        <authorList>
            <person name="Baroncelli R."/>
            <person name="Pensec F."/>
            <person name="Da Lio D."/>
            <person name="Boufleur T."/>
            <person name="Vicente I."/>
            <person name="Sarrocco S."/>
            <person name="Picot A."/>
            <person name="Baraldi E."/>
            <person name="Sukno S."/>
            <person name="Thon M."/>
            <person name="Le Floch G."/>
        </authorList>
    </citation>
    <scope>NUCLEOTIDE SEQUENCE</scope>
    <source>
        <strain evidence="7">IMI 504893</strain>
    </source>
</reference>
<proteinExistence type="inferred from homology"/>
<evidence type="ECO:0000313" key="7">
    <source>
        <dbReference type="EMBL" id="UQC90073.1"/>
    </source>
</evidence>
<dbReference type="InterPro" id="IPR036249">
    <property type="entry name" value="Thioredoxin-like_sf"/>
</dbReference>
<dbReference type="KEGG" id="clup:CLUP02_15604"/>
<evidence type="ECO:0000256" key="1">
    <source>
        <dbReference type="ARBA" id="ARBA00007801"/>
    </source>
</evidence>
<evidence type="ECO:0000259" key="6">
    <source>
        <dbReference type="Pfam" id="PF07976"/>
    </source>
</evidence>
<protein>
    <submittedName>
        <fullName evidence="7">FAD binding domain-containing protein</fullName>
    </submittedName>
</protein>
<gene>
    <name evidence="7" type="ORF">CLUP02_15604</name>
</gene>
<dbReference type="Proteomes" id="UP000830671">
    <property type="component" value="Chromosome 8"/>
</dbReference>
<evidence type="ECO:0000256" key="3">
    <source>
        <dbReference type="ARBA" id="ARBA00022827"/>
    </source>
</evidence>
<dbReference type="InterPro" id="IPR036188">
    <property type="entry name" value="FAD/NAD-bd_sf"/>
</dbReference>
<evidence type="ECO:0000313" key="8">
    <source>
        <dbReference type="Proteomes" id="UP000830671"/>
    </source>
</evidence>
<dbReference type="SUPFAM" id="SSF52833">
    <property type="entry name" value="Thioredoxin-like"/>
    <property type="match status" value="1"/>
</dbReference>
<dbReference type="AlphaFoldDB" id="A0A9Q8T6E2"/>
<dbReference type="GO" id="GO:0016709">
    <property type="term" value="F:oxidoreductase activity, acting on paired donors, with incorporation or reduction of molecular oxygen, NAD(P)H as one donor, and incorporation of one atom of oxygen"/>
    <property type="evidence" value="ECO:0007669"/>
    <property type="project" value="UniProtKB-ARBA"/>
</dbReference>
<dbReference type="Gene3D" id="3.50.50.60">
    <property type="entry name" value="FAD/NAD(P)-binding domain"/>
    <property type="match status" value="1"/>
</dbReference>
<evidence type="ECO:0000256" key="4">
    <source>
        <dbReference type="ARBA" id="ARBA00023002"/>
    </source>
</evidence>
<evidence type="ECO:0000259" key="5">
    <source>
        <dbReference type="Pfam" id="PF01494"/>
    </source>
</evidence>
<keyword evidence="8" id="KW-1185">Reference proteome</keyword>
<feature type="domain" description="Phenol hydroxylase-like C-terminal dimerisation" evidence="6">
    <location>
        <begin position="583"/>
        <end position="629"/>
    </location>
</feature>
<dbReference type="InterPro" id="IPR050641">
    <property type="entry name" value="RIFMO-like"/>
</dbReference>
<organism evidence="7 8">
    <name type="scientific">Colletotrichum lupini</name>
    <dbReference type="NCBI Taxonomy" id="145971"/>
    <lineage>
        <taxon>Eukaryota</taxon>
        <taxon>Fungi</taxon>
        <taxon>Dikarya</taxon>
        <taxon>Ascomycota</taxon>
        <taxon>Pezizomycotina</taxon>
        <taxon>Sordariomycetes</taxon>
        <taxon>Hypocreomycetidae</taxon>
        <taxon>Glomerellales</taxon>
        <taxon>Glomerellaceae</taxon>
        <taxon>Colletotrichum</taxon>
        <taxon>Colletotrichum acutatum species complex</taxon>
    </lineage>
</organism>
<dbReference type="Gene3D" id="3.40.30.20">
    <property type="match status" value="1"/>
</dbReference>
<dbReference type="PRINTS" id="PR00420">
    <property type="entry name" value="RNGMNOXGNASE"/>
</dbReference>
<dbReference type="SUPFAM" id="SSF54373">
    <property type="entry name" value="FAD-linked reductases, C-terminal domain"/>
    <property type="match status" value="1"/>
</dbReference>
<dbReference type="SUPFAM" id="SSF51905">
    <property type="entry name" value="FAD/NAD(P)-binding domain"/>
    <property type="match status" value="1"/>
</dbReference>
<name>A0A9Q8T6E2_9PEZI</name>
<evidence type="ECO:0000256" key="2">
    <source>
        <dbReference type="ARBA" id="ARBA00022630"/>
    </source>
</evidence>
<keyword evidence="3" id="KW-0274">FAD</keyword>
<feature type="domain" description="FAD-binding" evidence="5">
    <location>
        <begin position="78"/>
        <end position="422"/>
    </location>
</feature>
<dbReference type="GO" id="GO:0071949">
    <property type="term" value="F:FAD binding"/>
    <property type="evidence" value="ECO:0007669"/>
    <property type="project" value="InterPro"/>
</dbReference>